<organism evidence="1 2">
    <name type="scientific">Pseudomonas entomophila</name>
    <dbReference type="NCBI Taxonomy" id="312306"/>
    <lineage>
        <taxon>Bacteria</taxon>
        <taxon>Pseudomonadati</taxon>
        <taxon>Pseudomonadota</taxon>
        <taxon>Gammaproteobacteria</taxon>
        <taxon>Pseudomonadales</taxon>
        <taxon>Pseudomonadaceae</taxon>
        <taxon>Pseudomonas</taxon>
    </lineage>
</organism>
<sequence length="251" mass="27397">MSNSNAASKQQLAVAQQRQEQVQQAVKALLGRTQPLEQSHYANLFRTITDAVTKSVNIQIAADDLRTLKDGKYKLCFAKKVGDAAYNVVWQSYDKYLMNNTFSWTPQYQLFGTNTFQDNVTVTTATNIVTIGLGQQSILDDAGILGAPSTGGPETAVTLINKYGSIHPGVNQLSTGIDGKQVSTPIYVATSAVVQGSTSLTPKESILVWFQQDVQTSTMFSSSRSNAQEIDLTFANSATYMYSDQKWIIPS</sequence>
<name>A0A3S8UJK4_9PSED</name>
<dbReference type="Proteomes" id="UP000268230">
    <property type="component" value="Chromosome"/>
</dbReference>
<reference evidence="1 2" key="1">
    <citation type="submission" date="2018-12" db="EMBL/GenBank/DDBJ databases">
        <authorList>
            <person name="Li S."/>
            <person name="Yang R."/>
            <person name="Chen G."/>
            <person name="Zou L."/>
            <person name="Zhang C."/>
            <person name="Chen Y."/>
            <person name="Liu Z."/>
            <person name="Li Y."/>
            <person name="Yan Y."/>
            <person name="Huang M."/>
            <person name="Chen T."/>
        </authorList>
    </citation>
    <scope>NUCLEOTIDE SEQUENCE [LARGE SCALE GENOMIC DNA]</scope>
    <source>
        <strain evidence="1 2">1257</strain>
    </source>
</reference>
<dbReference type="EMBL" id="CP034338">
    <property type="protein sequence ID" value="AZL68550.1"/>
    <property type="molecule type" value="Genomic_DNA"/>
</dbReference>
<evidence type="ECO:0000313" key="2">
    <source>
        <dbReference type="Proteomes" id="UP000268230"/>
    </source>
</evidence>
<dbReference type="AlphaFoldDB" id="A0A3S8UJK4"/>
<gene>
    <name evidence="1" type="ORF">EJA05_12800</name>
</gene>
<dbReference type="KEGG" id="pory:EJA05_12800"/>
<proteinExistence type="predicted"/>
<protein>
    <submittedName>
        <fullName evidence="1">Uncharacterized protein</fullName>
    </submittedName>
</protein>
<accession>A0A3S8UJK4</accession>
<evidence type="ECO:0000313" key="1">
    <source>
        <dbReference type="EMBL" id="AZL68550.1"/>
    </source>
</evidence>
<dbReference type="OrthoDB" id="1467427at2"/>